<dbReference type="Pfam" id="PF00672">
    <property type="entry name" value="HAMP"/>
    <property type="match status" value="1"/>
</dbReference>
<comment type="subcellular location">
    <subcellularLocation>
        <location evidence="1">Cell membrane</location>
    </subcellularLocation>
</comment>
<dbReference type="InterPro" id="IPR029151">
    <property type="entry name" value="Sensor-like_sf"/>
</dbReference>
<feature type="transmembrane region" description="Helical" evidence="5">
    <location>
        <begin position="396"/>
        <end position="419"/>
    </location>
</feature>
<dbReference type="PROSITE" id="PS50885">
    <property type="entry name" value="HAMP"/>
    <property type="match status" value="1"/>
</dbReference>
<sequence>MEISGLETEMVENAIDFEKATVDSDMKKLAIFLLLAALAVTSFSAYRIQQNGGLSSGPWERDTVLGNLSRAVDATNGSLAVISQSRQEVDKVSSDGKLEARITHQGSKSVSRRNFTDVAVDGEGRIFVLDTVLDAYGLYVTEEQIIRYDSNGKSAETLYSWKGNGQSKRVGQLKGLQVQGESLFFFVSETDRIALMEIPLSGGNAKETFKFSLPVNRYLSEVIGTQPGQIYYTTKRGAIFLVAENGDSRIVYPLPTMDRTRKNFPEHLSLDPSGKLIFIDRLLNAVTSMEPNKPNSLKVVVEGVSLETAAPGAESYEIMDVDWTAGGGLAVVLNDALLRYDEGGRLAGVQSKFSYERSVITGKWLVWIFGAASAALLVFSLRLVFVHVMNRRFSLFFKMVFITVPIVVICMILLSNFIYNSFSARMEVEMQRELSLLARNGQHLIDGDKLVNMHSPQEYRSADYEAVRKNMNFLFEGEDSADRQGLYSTLYKYEDGQLYILMDDDDGVNMFKPFETSEDNLAVLQEGVVRSGQWEDANGKWMYAIGPVYNSDGQVVGIYETGRDLNVLYQANRKIYKNIIENIVYITSGLLVVILLATFLMLSSVRKLRRSVMAMADGNWDTEVSIRSRDEVGDLGVQFNRMARYIRQYIADITQFSEASYRFVPQQFFKSLGKKGILDIRLGDQVQQNMAVLVANIRGFHQLSQKLTPKENFNFMNSFLRRFGSQVRKEDGLISKYLGAGFMALFPGYAEEALRTAVAIRRDLVDYNEGRRRAGYEPVEVGIAIHKGPLMLGIIGEELRWESNVISDDVHLTATLEKLSDDLGASILVTRAFFEQLREPERFRHRTLGRITPEGQGEAIELIDIYEGDSEQTRQLKDRTKPLFERGLQLCQEGRFYDARETFVEVIKQNRLDKAAKLYFYLCDEYYQKGTGSGWNGTLAV</sequence>
<dbReference type="InterPro" id="IPR029787">
    <property type="entry name" value="Nucleotide_cyclase"/>
</dbReference>
<dbReference type="SUPFAM" id="SSF101898">
    <property type="entry name" value="NHL repeat"/>
    <property type="match status" value="1"/>
</dbReference>
<dbReference type="GO" id="GO:0005886">
    <property type="term" value="C:plasma membrane"/>
    <property type="evidence" value="ECO:0007669"/>
    <property type="project" value="UniProtKB-SubCell"/>
</dbReference>
<dbReference type="PANTHER" id="PTHR43081">
    <property type="entry name" value="ADENYLATE CYCLASE, TERMINAL-DIFFERENTIATION SPECIFIC-RELATED"/>
    <property type="match status" value="1"/>
</dbReference>
<dbReference type="PANTHER" id="PTHR43081:SF1">
    <property type="entry name" value="ADENYLATE CYCLASE, TERMINAL-DIFFERENTIATION SPECIFIC"/>
    <property type="match status" value="1"/>
</dbReference>
<evidence type="ECO:0000256" key="1">
    <source>
        <dbReference type="ARBA" id="ARBA00004236"/>
    </source>
</evidence>
<dbReference type="SUPFAM" id="SSF103190">
    <property type="entry name" value="Sensory domain-like"/>
    <property type="match status" value="1"/>
</dbReference>
<dbReference type="InterPro" id="IPR003660">
    <property type="entry name" value="HAMP_dom"/>
</dbReference>
<gene>
    <name evidence="8" type="ORF">D3H35_18110</name>
</gene>
<dbReference type="Proteomes" id="UP000266340">
    <property type="component" value="Unassembled WGS sequence"/>
</dbReference>
<accession>A0A398CPG2</accession>
<evidence type="ECO:0000259" key="7">
    <source>
        <dbReference type="PROSITE" id="PS50885"/>
    </source>
</evidence>
<dbReference type="SUPFAM" id="SSF158472">
    <property type="entry name" value="HAMP domain-like"/>
    <property type="match status" value="1"/>
</dbReference>
<dbReference type="GO" id="GO:0006171">
    <property type="term" value="P:cAMP biosynthetic process"/>
    <property type="evidence" value="ECO:0007669"/>
    <property type="project" value="TreeGrafter"/>
</dbReference>
<dbReference type="CDD" id="cd06225">
    <property type="entry name" value="HAMP"/>
    <property type="match status" value="1"/>
</dbReference>
<evidence type="ECO:0000259" key="6">
    <source>
        <dbReference type="PROSITE" id="PS50125"/>
    </source>
</evidence>
<reference evidence="8 9" key="1">
    <citation type="submission" date="2018-09" db="EMBL/GenBank/DDBJ databases">
        <title>Cohnella cavernae sp. nov., isolated from a karst cave.</title>
        <authorList>
            <person name="Zhu H."/>
        </authorList>
    </citation>
    <scope>NUCLEOTIDE SEQUENCE [LARGE SCALE GENOMIC DNA]</scope>
    <source>
        <strain evidence="8 9">K2E09-144</strain>
    </source>
</reference>
<keyword evidence="3" id="KW-1003">Cell membrane</keyword>
<dbReference type="Gene3D" id="3.30.70.1230">
    <property type="entry name" value="Nucleotide cyclase"/>
    <property type="match status" value="1"/>
</dbReference>
<dbReference type="SUPFAM" id="SSF55073">
    <property type="entry name" value="Nucleotide cyclase"/>
    <property type="match status" value="1"/>
</dbReference>
<comment type="similarity">
    <text evidence="2">Belongs to the adenylyl cyclase class-3 family.</text>
</comment>
<feature type="transmembrane region" description="Helical" evidence="5">
    <location>
        <begin position="364"/>
        <end position="384"/>
    </location>
</feature>
<dbReference type="SMART" id="SM00304">
    <property type="entry name" value="HAMP"/>
    <property type="match status" value="1"/>
</dbReference>
<evidence type="ECO:0000256" key="4">
    <source>
        <dbReference type="ARBA" id="ARBA00023136"/>
    </source>
</evidence>
<dbReference type="InterPro" id="IPR050697">
    <property type="entry name" value="Adenylyl/Guanylyl_Cyclase_3/4"/>
</dbReference>
<keyword evidence="5" id="KW-0812">Transmembrane</keyword>
<dbReference type="AlphaFoldDB" id="A0A398CPG2"/>
<feature type="transmembrane region" description="Helical" evidence="5">
    <location>
        <begin position="583"/>
        <end position="605"/>
    </location>
</feature>
<keyword evidence="9" id="KW-1185">Reference proteome</keyword>
<keyword evidence="5" id="KW-1133">Transmembrane helix</keyword>
<dbReference type="GO" id="GO:0004016">
    <property type="term" value="F:adenylate cyclase activity"/>
    <property type="evidence" value="ECO:0007669"/>
    <property type="project" value="UniProtKB-ARBA"/>
</dbReference>
<name>A0A398CPG2_9BACL</name>
<dbReference type="Gene3D" id="6.10.340.10">
    <property type="match status" value="1"/>
</dbReference>
<evidence type="ECO:0000313" key="8">
    <source>
        <dbReference type="EMBL" id="RIE02598.1"/>
    </source>
</evidence>
<feature type="domain" description="Guanylate cyclase" evidence="6">
    <location>
        <begin position="691"/>
        <end position="817"/>
    </location>
</feature>
<dbReference type="PROSITE" id="PS50125">
    <property type="entry name" value="GUANYLATE_CYCLASE_2"/>
    <property type="match status" value="1"/>
</dbReference>
<dbReference type="InterPro" id="IPR011042">
    <property type="entry name" value="6-blade_b-propeller_TolB-like"/>
</dbReference>
<dbReference type="GO" id="GO:0035556">
    <property type="term" value="P:intracellular signal transduction"/>
    <property type="evidence" value="ECO:0007669"/>
    <property type="project" value="InterPro"/>
</dbReference>
<evidence type="ECO:0000256" key="5">
    <source>
        <dbReference type="SAM" id="Phobius"/>
    </source>
</evidence>
<dbReference type="Pfam" id="PF00211">
    <property type="entry name" value="Guanylate_cyc"/>
    <property type="match status" value="1"/>
</dbReference>
<feature type="domain" description="HAMP" evidence="7">
    <location>
        <begin position="599"/>
        <end position="651"/>
    </location>
</feature>
<keyword evidence="4 5" id="KW-0472">Membrane</keyword>
<evidence type="ECO:0000256" key="2">
    <source>
        <dbReference type="ARBA" id="ARBA00005381"/>
    </source>
</evidence>
<dbReference type="InterPro" id="IPR001054">
    <property type="entry name" value="A/G_cyclase"/>
</dbReference>
<evidence type="ECO:0000256" key="3">
    <source>
        <dbReference type="ARBA" id="ARBA00022475"/>
    </source>
</evidence>
<comment type="caution">
    <text evidence="8">The sequence shown here is derived from an EMBL/GenBank/DDBJ whole genome shotgun (WGS) entry which is preliminary data.</text>
</comment>
<evidence type="ECO:0000313" key="9">
    <source>
        <dbReference type="Proteomes" id="UP000266340"/>
    </source>
</evidence>
<organism evidence="8 9">
    <name type="scientific">Cohnella faecalis</name>
    <dbReference type="NCBI Taxonomy" id="2315694"/>
    <lineage>
        <taxon>Bacteria</taxon>
        <taxon>Bacillati</taxon>
        <taxon>Bacillota</taxon>
        <taxon>Bacilli</taxon>
        <taxon>Bacillales</taxon>
        <taxon>Paenibacillaceae</taxon>
        <taxon>Cohnella</taxon>
    </lineage>
</organism>
<dbReference type="EMBL" id="QXJM01000039">
    <property type="protein sequence ID" value="RIE02598.1"/>
    <property type="molecule type" value="Genomic_DNA"/>
</dbReference>
<proteinExistence type="inferred from homology"/>
<protein>
    <submittedName>
        <fullName evidence="8">HAMP domain-containing protein</fullName>
    </submittedName>
</protein>
<dbReference type="OrthoDB" id="337251at2"/>
<feature type="transmembrane region" description="Helical" evidence="5">
    <location>
        <begin position="29"/>
        <end position="46"/>
    </location>
</feature>
<dbReference type="CDD" id="cd07302">
    <property type="entry name" value="CHD"/>
    <property type="match status" value="1"/>
</dbReference>
<dbReference type="SMART" id="SM00044">
    <property type="entry name" value="CYCc"/>
    <property type="match status" value="1"/>
</dbReference>
<dbReference type="RefSeq" id="WP_119150636.1">
    <property type="nucleotide sequence ID" value="NZ_JBHSOV010000026.1"/>
</dbReference>
<dbReference type="Gene3D" id="2.120.10.30">
    <property type="entry name" value="TolB, C-terminal domain"/>
    <property type="match status" value="1"/>
</dbReference>